<evidence type="ECO:0000256" key="2">
    <source>
        <dbReference type="SAM" id="Phobius"/>
    </source>
</evidence>
<dbReference type="PANTHER" id="PTHR10566">
    <property type="entry name" value="CHAPERONE-ACTIVITY OF BC1 COMPLEX CABC1 -RELATED"/>
    <property type="match status" value="1"/>
</dbReference>
<name>A0A6N7IXF0_9FIRM</name>
<dbReference type="GO" id="GO:0016301">
    <property type="term" value="F:kinase activity"/>
    <property type="evidence" value="ECO:0007669"/>
    <property type="project" value="UniProtKB-KW"/>
</dbReference>
<keyword evidence="5" id="KW-1185">Reference proteome</keyword>
<keyword evidence="4" id="KW-0418">Kinase</keyword>
<dbReference type="CDD" id="cd05121">
    <property type="entry name" value="ABC1_ADCK3-like"/>
    <property type="match status" value="1"/>
</dbReference>
<dbReference type="AlphaFoldDB" id="A0A6N7IXF0"/>
<keyword evidence="2" id="KW-1133">Transmembrane helix</keyword>
<keyword evidence="4" id="KW-0808">Transferase</keyword>
<gene>
    <name evidence="4" type="ORF">FRC54_03065</name>
</gene>
<proteinExistence type="inferred from homology"/>
<feature type="domain" description="ABC1 atypical kinase-like" evidence="3">
    <location>
        <begin position="65"/>
        <end position="311"/>
    </location>
</feature>
<organism evidence="4 5">
    <name type="scientific">Candidatus Weimeria bifida</name>
    <dbReference type="NCBI Taxonomy" id="2599074"/>
    <lineage>
        <taxon>Bacteria</taxon>
        <taxon>Bacillati</taxon>
        <taxon>Bacillota</taxon>
        <taxon>Clostridia</taxon>
        <taxon>Lachnospirales</taxon>
        <taxon>Lachnospiraceae</taxon>
        <taxon>Candidatus Weimeria</taxon>
    </lineage>
</organism>
<comment type="caution">
    <text evidence="4">The sequence shown here is derived from an EMBL/GenBank/DDBJ whole genome shotgun (WGS) entry which is preliminary data.</text>
</comment>
<comment type="similarity">
    <text evidence="1">Belongs to the protein kinase superfamily. ADCK protein kinase family.</text>
</comment>
<dbReference type="InterPro" id="IPR011009">
    <property type="entry name" value="Kinase-like_dom_sf"/>
</dbReference>
<evidence type="ECO:0000259" key="3">
    <source>
        <dbReference type="Pfam" id="PF03109"/>
    </source>
</evidence>
<dbReference type="InterPro" id="IPR004147">
    <property type="entry name" value="ABC1_dom"/>
</dbReference>
<dbReference type="InterPro" id="IPR050154">
    <property type="entry name" value="UbiB_kinase"/>
</dbReference>
<dbReference type="Pfam" id="PF03109">
    <property type="entry name" value="ABC1"/>
    <property type="match status" value="1"/>
</dbReference>
<sequence length="549" mass="63054">MSDQKSRLREITSVLHRYKVMTRGITPEKLRLVLEDLGPTYVKLGQIMSLHSDILPKAYCDELMKLTSEARPMPFSEVESVISESYERRGYNYRDIFEKIDETPIGSASIAQVHRAVLNDGSDVIVKVRRRGIYTTMRRDIDLLHKAVRVLPKVPPLKNIVDLDMVLDELWEVAQEEMDFTKEAANMKEFAEKNRSIMYVTTPDLYEEYTTHHVLVMEYVDGWAINDAEALKENGYDLQEIGQKFANSFIKQVMDDGFFHADPHPGNVEIRDGRIVWLDMGMMGRLTEHDRKIMVRGVKSIALHDISKVTDAVLDLGDFWAKPDRDALYNDLRDFLQEYQSKGMGDIDLADAMQALMDIMKQNHMSMPHGMTMLARGLTQVEGVLAAISPDINMFEIAYRRLVEESLHDLDLHEEASHYTRKFLRMVSNGSEIPSLTSEIMKEYLRGKGRMTLDLNPDDKLTAVIDRAVRNLVIGLCITGLLVGSSIICSTDLNPKILGIPFLGFIGFFIAVAAIFYFTCRFFIRKWIRYRRENPPKRKRKKHEGAIFK</sequence>
<feature type="transmembrane region" description="Helical" evidence="2">
    <location>
        <begin position="500"/>
        <end position="524"/>
    </location>
</feature>
<keyword evidence="2" id="KW-0812">Transmembrane</keyword>
<dbReference type="PANTHER" id="PTHR10566:SF113">
    <property type="entry name" value="PROTEIN ACTIVITY OF BC1 COMPLEX KINASE 7, CHLOROPLASTIC"/>
    <property type="match status" value="1"/>
</dbReference>
<feature type="transmembrane region" description="Helical" evidence="2">
    <location>
        <begin position="468"/>
        <end position="488"/>
    </location>
</feature>
<protein>
    <submittedName>
        <fullName evidence="4">AarF/ABC1/UbiB kinase family protein</fullName>
    </submittedName>
</protein>
<dbReference type="EMBL" id="VOGC01000002">
    <property type="protein sequence ID" value="MQN00961.1"/>
    <property type="molecule type" value="Genomic_DNA"/>
</dbReference>
<reference evidence="4" key="1">
    <citation type="journal article" date="2020" name="Appl. Environ. Microbiol.">
        <title>Medium-Chain Fatty Acid Synthesis by 'Candidatus Weimeria bifida' gen. nov., sp. nov., and 'Candidatus Pseudoramibacter fermentans' sp. nov.</title>
        <authorList>
            <person name="Scarborough M.J."/>
            <person name="Myers K.S."/>
            <person name="Donohue T.J."/>
            <person name="Noguera D.R."/>
        </authorList>
    </citation>
    <scope>NUCLEOTIDE SEQUENCE</scope>
    <source>
        <strain evidence="4">LCO1.1</strain>
    </source>
</reference>
<accession>A0A6N7IXF0</accession>
<evidence type="ECO:0000256" key="1">
    <source>
        <dbReference type="ARBA" id="ARBA00009670"/>
    </source>
</evidence>
<evidence type="ECO:0000313" key="5">
    <source>
        <dbReference type="Proteomes" id="UP000460257"/>
    </source>
</evidence>
<evidence type="ECO:0000313" key="4">
    <source>
        <dbReference type="EMBL" id="MQN00961.1"/>
    </source>
</evidence>
<dbReference type="Proteomes" id="UP000460257">
    <property type="component" value="Unassembled WGS sequence"/>
</dbReference>
<keyword evidence="2" id="KW-0472">Membrane</keyword>
<dbReference type="SUPFAM" id="SSF56112">
    <property type="entry name" value="Protein kinase-like (PK-like)"/>
    <property type="match status" value="1"/>
</dbReference>